<feature type="compositionally biased region" description="Polar residues" evidence="7">
    <location>
        <begin position="142"/>
        <end position="156"/>
    </location>
</feature>
<keyword evidence="10" id="KW-1185">Reference proteome</keyword>
<evidence type="ECO:0000256" key="6">
    <source>
        <dbReference type="ARBA" id="ARBA00023136"/>
    </source>
</evidence>
<dbReference type="GO" id="GO:0005789">
    <property type="term" value="C:endoplasmic reticulum membrane"/>
    <property type="evidence" value="ECO:0007669"/>
    <property type="project" value="UniProtKB-SubCell"/>
</dbReference>
<comment type="subcellular location">
    <subcellularLocation>
        <location evidence="1">Endoplasmic reticulum membrane</location>
        <topology evidence="1">Peripheral membrane protein</topology>
    </subcellularLocation>
</comment>
<evidence type="ECO:0000256" key="5">
    <source>
        <dbReference type="ARBA" id="ARBA00022824"/>
    </source>
</evidence>
<comment type="subunit">
    <text evidence="3">Interacts with ERF2.</text>
</comment>
<dbReference type="OrthoDB" id="5377273at2759"/>
<dbReference type="AlphaFoldDB" id="A0A9P7ZAG2"/>
<feature type="region of interest" description="Disordered" evidence="7">
    <location>
        <begin position="305"/>
        <end position="344"/>
    </location>
</feature>
<feature type="domain" description="Golgin subfamily A member 7/ERF4" evidence="8">
    <location>
        <begin position="393"/>
        <end position="516"/>
    </location>
</feature>
<keyword evidence="6" id="KW-0472">Membrane</keyword>
<proteinExistence type="inferred from homology"/>
<keyword evidence="5" id="KW-0256">Endoplasmic reticulum</keyword>
<reference evidence="9" key="1">
    <citation type="journal article" date="2021" name="IMA Fungus">
        <title>Genomic characterization of three marine fungi, including Emericellopsis atlantica sp. nov. with signatures of a generalist lifestyle and marine biomass degradation.</title>
        <authorList>
            <person name="Hagestad O.C."/>
            <person name="Hou L."/>
            <person name="Andersen J.H."/>
            <person name="Hansen E.H."/>
            <person name="Altermark B."/>
            <person name="Li C."/>
            <person name="Kuhnert E."/>
            <person name="Cox R.J."/>
            <person name="Crous P.W."/>
            <person name="Spatafora J.W."/>
            <person name="Lail K."/>
            <person name="Amirebrahimi M."/>
            <person name="Lipzen A."/>
            <person name="Pangilinan J."/>
            <person name="Andreopoulos W."/>
            <person name="Hayes R.D."/>
            <person name="Ng V."/>
            <person name="Grigoriev I.V."/>
            <person name="Jackson S.A."/>
            <person name="Sutton T.D.S."/>
            <person name="Dobson A.D.W."/>
            <person name="Rama T."/>
        </authorList>
    </citation>
    <scope>NUCLEOTIDE SEQUENCE</scope>
    <source>
        <strain evidence="9">TRa3180A</strain>
    </source>
</reference>
<dbReference type="GO" id="GO:0031211">
    <property type="term" value="C:endoplasmic reticulum palmitoyltransferase complex"/>
    <property type="evidence" value="ECO:0007669"/>
    <property type="project" value="TreeGrafter"/>
</dbReference>
<protein>
    <recommendedName>
        <fullName evidence="4">Ras modification protein ERF4</fullName>
    </recommendedName>
</protein>
<evidence type="ECO:0000256" key="4">
    <source>
        <dbReference type="ARBA" id="ARBA00018463"/>
    </source>
</evidence>
<gene>
    <name evidence="9" type="ORF">BJ878DRAFT_572672</name>
</gene>
<evidence type="ECO:0000256" key="2">
    <source>
        <dbReference type="ARBA" id="ARBA00007732"/>
    </source>
</evidence>
<dbReference type="GO" id="GO:0006612">
    <property type="term" value="P:protein targeting to membrane"/>
    <property type="evidence" value="ECO:0007669"/>
    <property type="project" value="TreeGrafter"/>
</dbReference>
<dbReference type="Proteomes" id="UP000887226">
    <property type="component" value="Unassembled WGS sequence"/>
</dbReference>
<evidence type="ECO:0000313" key="9">
    <source>
        <dbReference type="EMBL" id="KAG9248102.1"/>
    </source>
</evidence>
<feature type="compositionally biased region" description="Polar residues" evidence="7">
    <location>
        <begin position="208"/>
        <end position="228"/>
    </location>
</feature>
<dbReference type="PANTHER" id="PTHR13254:SF0">
    <property type="entry name" value="GOLGIN SUBFAMILY A MEMBER 7_ERF4 DOMAIN-CONTAINING PROTEIN"/>
    <property type="match status" value="1"/>
</dbReference>
<dbReference type="InterPro" id="IPR051371">
    <property type="entry name" value="Ras_palmitoyltransferase"/>
</dbReference>
<feature type="region of interest" description="Disordered" evidence="7">
    <location>
        <begin position="117"/>
        <end position="231"/>
    </location>
</feature>
<accession>A0A9P7ZAG2</accession>
<evidence type="ECO:0000259" key="8">
    <source>
        <dbReference type="Pfam" id="PF10256"/>
    </source>
</evidence>
<evidence type="ECO:0000256" key="3">
    <source>
        <dbReference type="ARBA" id="ARBA00011396"/>
    </source>
</evidence>
<dbReference type="Pfam" id="PF10256">
    <property type="entry name" value="Erf4"/>
    <property type="match status" value="1"/>
</dbReference>
<evidence type="ECO:0000313" key="10">
    <source>
        <dbReference type="Proteomes" id="UP000887226"/>
    </source>
</evidence>
<organism evidence="9 10">
    <name type="scientific">Calycina marina</name>
    <dbReference type="NCBI Taxonomy" id="1763456"/>
    <lineage>
        <taxon>Eukaryota</taxon>
        <taxon>Fungi</taxon>
        <taxon>Dikarya</taxon>
        <taxon>Ascomycota</taxon>
        <taxon>Pezizomycotina</taxon>
        <taxon>Leotiomycetes</taxon>
        <taxon>Helotiales</taxon>
        <taxon>Pezizellaceae</taxon>
        <taxon>Calycina</taxon>
    </lineage>
</organism>
<dbReference type="InterPro" id="IPR019383">
    <property type="entry name" value="Golgin_A_7/ERF4"/>
</dbReference>
<sequence>MCSVDNLGLSNGESWLLLASCMKPDLHPFSTSPGTAPTASSNHLSTSAAGSTSIATAAILSANLRVASPRYQPPYPLPSRALPIPTPGEPEITVPSPRHWSLRNAFVGSATPDFASPFRRRVGTGSSTASRPRRTSAARLWNPTNSTPRTYPQNLPQLRGQRPCLTRGENNGTPIPLHHPAIGSPSEERGASGHYPLLTLPEQRQNRHSGSIRGSLQVERSGSSTGSNRIPLPRSIEIARTEDPLALSGTRPNKGKGKAVEFQDTARPITEEDRRINDYRNHAQSVGRPTAPVQGLSFEKVKEKAEMSTDLENGGPFQQYSPGGISSLPHNPNNASNASLQSGIGPAMFSRRTSIGSADEVDLGEEWGPQHPCFPHMNPHVPLSSSLYQTTRIIRIRRDWMPEGDLAPTFSNLYPEILDPAGVSEQEFRALVDRVNRELIPAFNPWGARNILDAILGVLTGWIWDDLGLTGVKARLSKVEQFLEEWNREMQMKSKDGAASVPQIVSLRRTGYMNLDIQVPDPEVSRLDDKSRSNTGLSQQITSLSATLSHFSYARLL</sequence>
<comment type="similarity">
    <text evidence="2">Belongs to the ERF4 family.</text>
</comment>
<comment type="caution">
    <text evidence="9">The sequence shown here is derived from an EMBL/GenBank/DDBJ whole genome shotgun (WGS) entry which is preliminary data.</text>
</comment>
<feature type="compositionally biased region" description="Polar residues" evidence="7">
    <location>
        <begin position="328"/>
        <end position="342"/>
    </location>
</feature>
<evidence type="ECO:0000256" key="7">
    <source>
        <dbReference type="SAM" id="MobiDB-lite"/>
    </source>
</evidence>
<dbReference type="EMBL" id="MU253756">
    <property type="protein sequence ID" value="KAG9248102.1"/>
    <property type="molecule type" value="Genomic_DNA"/>
</dbReference>
<evidence type="ECO:0000256" key="1">
    <source>
        <dbReference type="ARBA" id="ARBA00004406"/>
    </source>
</evidence>
<dbReference type="PANTHER" id="PTHR13254">
    <property type="entry name" value="GOLGI AUTOANTIGEN, GOLGIN SUBFAMILY A, 7"/>
    <property type="match status" value="1"/>
</dbReference>
<name>A0A9P7ZAG2_9HELO</name>